<keyword evidence="8" id="KW-0862">Zinc</keyword>
<accession>A0A9W8PDH3</accession>
<dbReference type="InterPro" id="IPR031127">
    <property type="entry name" value="E3_UB_ligase_RBR"/>
</dbReference>
<gene>
    <name evidence="13" type="ORF">DFH05DRAFT_1471920</name>
</gene>
<evidence type="ECO:0000256" key="7">
    <source>
        <dbReference type="ARBA" id="ARBA00022786"/>
    </source>
</evidence>
<dbReference type="PANTHER" id="PTHR11685">
    <property type="entry name" value="RBR FAMILY RING FINGER AND IBR DOMAIN-CONTAINING"/>
    <property type="match status" value="1"/>
</dbReference>
<evidence type="ECO:0000256" key="3">
    <source>
        <dbReference type="ARBA" id="ARBA00022679"/>
    </source>
</evidence>
<dbReference type="EC" id="2.3.2.31" evidence="2"/>
<dbReference type="SMART" id="SM00647">
    <property type="entry name" value="IBR"/>
    <property type="match status" value="2"/>
</dbReference>
<dbReference type="PROSITE" id="PS50089">
    <property type="entry name" value="ZF_RING_2"/>
    <property type="match status" value="1"/>
</dbReference>
<evidence type="ECO:0000256" key="10">
    <source>
        <dbReference type="SAM" id="MobiDB-lite"/>
    </source>
</evidence>
<evidence type="ECO:0000313" key="14">
    <source>
        <dbReference type="Proteomes" id="UP001142393"/>
    </source>
</evidence>
<feature type="compositionally biased region" description="Acidic residues" evidence="10">
    <location>
        <begin position="1"/>
        <end position="34"/>
    </location>
</feature>
<keyword evidence="14" id="KW-1185">Reference proteome</keyword>
<dbReference type="Gene3D" id="1.20.120.1750">
    <property type="match status" value="1"/>
</dbReference>
<feature type="compositionally biased region" description="Low complexity" evidence="10">
    <location>
        <begin position="35"/>
        <end position="45"/>
    </location>
</feature>
<name>A0A9W8PDH3_9AGAR</name>
<dbReference type="EMBL" id="JANVFU010000001">
    <property type="protein sequence ID" value="KAJ3751556.1"/>
    <property type="molecule type" value="Genomic_DNA"/>
</dbReference>
<organism evidence="13 14">
    <name type="scientific">Lentinula detonsa</name>
    <dbReference type="NCBI Taxonomy" id="2804962"/>
    <lineage>
        <taxon>Eukaryota</taxon>
        <taxon>Fungi</taxon>
        <taxon>Dikarya</taxon>
        <taxon>Basidiomycota</taxon>
        <taxon>Agaricomycotina</taxon>
        <taxon>Agaricomycetes</taxon>
        <taxon>Agaricomycetidae</taxon>
        <taxon>Agaricales</taxon>
        <taxon>Marasmiineae</taxon>
        <taxon>Omphalotaceae</taxon>
        <taxon>Lentinula</taxon>
    </lineage>
</organism>
<feature type="domain" description="RING-type" evidence="12">
    <location>
        <begin position="192"/>
        <end position="446"/>
    </location>
</feature>
<comment type="catalytic activity">
    <reaction evidence="1">
        <text>[E2 ubiquitin-conjugating enzyme]-S-ubiquitinyl-L-cysteine + [acceptor protein]-L-lysine = [E2 ubiquitin-conjugating enzyme]-L-cysteine + [acceptor protein]-N(6)-ubiquitinyl-L-lysine.</text>
        <dbReference type="EC" id="2.3.2.31"/>
    </reaction>
</comment>
<dbReference type="InterPro" id="IPR013083">
    <property type="entry name" value="Znf_RING/FYVE/PHD"/>
</dbReference>
<feature type="compositionally biased region" description="Low complexity" evidence="10">
    <location>
        <begin position="152"/>
        <end position="178"/>
    </location>
</feature>
<reference evidence="13 14" key="1">
    <citation type="journal article" date="2023" name="Proc. Natl. Acad. Sci. U.S.A.">
        <title>A global phylogenomic analysis of the shiitake genus Lentinula.</title>
        <authorList>
            <person name="Sierra-Patev S."/>
            <person name="Min B."/>
            <person name="Naranjo-Ortiz M."/>
            <person name="Looney B."/>
            <person name="Konkel Z."/>
            <person name="Slot J.C."/>
            <person name="Sakamoto Y."/>
            <person name="Steenwyk J.L."/>
            <person name="Rokas A."/>
            <person name="Carro J."/>
            <person name="Camarero S."/>
            <person name="Ferreira P."/>
            <person name="Molpeceres G."/>
            <person name="Ruiz-Duenas F.J."/>
            <person name="Serrano A."/>
            <person name="Henrissat B."/>
            <person name="Drula E."/>
            <person name="Hughes K.W."/>
            <person name="Mata J.L."/>
            <person name="Ishikawa N.K."/>
            <person name="Vargas-Isla R."/>
            <person name="Ushijima S."/>
            <person name="Smith C.A."/>
            <person name="Donoghue J."/>
            <person name="Ahrendt S."/>
            <person name="Andreopoulos W."/>
            <person name="He G."/>
            <person name="LaButti K."/>
            <person name="Lipzen A."/>
            <person name="Ng V."/>
            <person name="Riley R."/>
            <person name="Sandor L."/>
            <person name="Barry K."/>
            <person name="Martinez A.T."/>
            <person name="Xiao Y."/>
            <person name="Gibbons J.G."/>
            <person name="Terashima K."/>
            <person name="Grigoriev I.V."/>
            <person name="Hibbett D."/>
        </authorList>
    </citation>
    <scope>NUCLEOTIDE SEQUENCE [LARGE SCALE GENOMIC DNA]</scope>
    <source>
        <strain evidence="13 14">TFB7810</strain>
    </source>
</reference>
<evidence type="ECO:0000256" key="6">
    <source>
        <dbReference type="ARBA" id="ARBA00022771"/>
    </source>
</evidence>
<dbReference type="Gene3D" id="3.30.40.10">
    <property type="entry name" value="Zinc/RING finger domain, C3HC4 (zinc finger)"/>
    <property type="match status" value="1"/>
</dbReference>
<dbReference type="CDD" id="cd20356">
    <property type="entry name" value="Rcat_RBR_HHARI-like"/>
    <property type="match status" value="1"/>
</dbReference>
<dbReference type="Pfam" id="PF19422">
    <property type="entry name" value="Ariadne"/>
    <property type="match status" value="1"/>
</dbReference>
<dbReference type="InterPro" id="IPR045840">
    <property type="entry name" value="Ariadne"/>
</dbReference>
<sequence length="631" mass="70939">MSSDYEFSDNEGEYYDSDEMMDDYQNDDDEEMETYEYNNNNNTNDNDYDYTNDDDFRIPTKSKSKSYQVEYTSLTQSLVEKAMKEEVDHVSGIFGVEPSTATLLLRHSGWNKERLIDKYMENPTQVLVESGCQVPEPIPSSSSSHSVDDKSGSGSRRATRSSSKLSLLSSSITSSNRSSSHKKISSTSDSSTTFTCPICYDDSPSLTALSLTCAHSACSGCWNAYAISKIRDEGEHCIRCMTEGCAIVAPDEFIHSVLRDDGKDLIRFQELVVRGFVASNPKLKFCPYPGCTNTVSCPSAAGKSVLSTLVPIVSCGARGITSSASNQNQNPSSFSTSSALSTTTTTTTSLHNKEHIFCFGCPIESDHRPVICAVARLWMKKCEDDSETANWIKSNTKECSQCQSTIEKNGGCNHMTCKKCRYEFCWVCMGPWSEHGTAWYSCNRYDEKGGVEARDAQSRSRASLERYLHYYNRWANHEQSTKLSLDLYAKTEKKMSDMQITSSLTWIEVQFMKKAVEALEKCRETLKWTYAMGYYLGRGNEKELFEDNQRDLERAVEDLAELLEGGGVEMEKEKENVGGLRQRITDKTVYVQKRNEIMLEDTAIGFQDGRWKWNVGVDGFEEPIEDFGGVV</sequence>
<dbReference type="AlphaFoldDB" id="A0A9W8PDH3"/>
<evidence type="ECO:0000256" key="1">
    <source>
        <dbReference type="ARBA" id="ARBA00001798"/>
    </source>
</evidence>
<evidence type="ECO:0000256" key="9">
    <source>
        <dbReference type="PROSITE-ProRule" id="PRU00175"/>
    </source>
</evidence>
<evidence type="ECO:0000313" key="13">
    <source>
        <dbReference type="EMBL" id="KAJ3751556.1"/>
    </source>
</evidence>
<keyword evidence="7" id="KW-0833">Ubl conjugation pathway</keyword>
<dbReference type="FunFam" id="3.30.40.10:FF:000019">
    <property type="entry name" value="RBR-type E3 ubiquitin transferase"/>
    <property type="match status" value="1"/>
</dbReference>
<dbReference type="FunFam" id="1.20.120.1750:FF:000007">
    <property type="entry name" value="RBR-type E3 ubiquitin transferase"/>
    <property type="match status" value="1"/>
</dbReference>
<dbReference type="SUPFAM" id="SSF57850">
    <property type="entry name" value="RING/U-box"/>
    <property type="match status" value="2"/>
</dbReference>
<dbReference type="GO" id="GO:0008270">
    <property type="term" value="F:zinc ion binding"/>
    <property type="evidence" value="ECO:0007669"/>
    <property type="project" value="UniProtKB-KW"/>
</dbReference>
<keyword evidence="5" id="KW-0677">Repeat</keyword>
<evidence type="ECO:0000256" key="8">
    <source>
        <dbReference type="ARBA" id="ARBA00022833"/>
    </source>
</evidence>
<dbReference type="GO" id="GO:0061630">
    <property type="term" value="F:ubiquitin protein ligase activity"/>
    <property type="evidence" value="ECO:0007669"/>
    <property type="project" value="UniProtKB-EC"/>
</dbReference>
<keyword evidence="4" id="KW-0479">Metal-binding</keyword>
<dbReference type="InterPro" id="IPR001841">
    <property type="entry name" value="Znf_RING"/>
</dbReference>
<dbReference type="Pfam" id="PF22191">
    <property type="entry name" value="IBR_1"/>
    <property type="match status" value="1"/>
</dbReference>
<keyword evidence="3" id="KW-0808">Transferase</keyword>
<evidence type="ECO:0000256" key="4">
    <source>
        <dbReference type="ARBA" id="ARBA00022723"/>
    </source>
</evidence>
<dbReference type="InterPro" id="IPR002867">
    <property type="entry name" value="IBR_dom"/>
</dbReference>
<proteinExistence type="predicted"/>
<dbReference type="InterPro" id="IPR048962">
    <property type="entry name" value="ARIH1-like_UBL"/>
</dbReference>
<evidence type="ECO:0000256" key="5">
    <source>
        <dbReference type="ARBA" id="ARBA00022737"/>
    </source>
</evidence>
<evidence type="ECO:0000259" key="11">
    <source>
        <dbReference type="PROSITE" id="PS50089"/>
    </source>
</evidence>
<dbReference type="InterPro" id="IPR044066">
    <property type="entry name" value="TRIAD_supradom"/>
</dbReference>
<evidence type="ECO:0000256" key="2">
    <source>
        <dbReference type="ARBA" id="ARBA00012251"/>
    </source>
</evidence>
<keyword evidence="6 9" id="KW-0863">Zinc-finger</keyword>
<protein>
    <recommendedName>
        <fullName evidence="2">RBR-type E3 ubiquitin transferase</fullName>
        <ecNumber evidence="2">2.3.2.31</ecNumber>
    </recommendedName>
</protein>
<comment type="caution">
    <text evidence="13">The sequence shown here is derived from an EMBL/GenBank/DDBJ whole genome shotgun (WGS) entry which is preliminary data.</text>
</comment>
<feature type="domain" description="RING-type" evidence="11">
    <location>
        <begin position="196"/>
        <end position="240"/>
    </location>
</feature>
<dbReference type="GO" id="GO:0016567">
    <property type="term" value="P:protein ubiquitination"/>
    <property type="evidence" value="ECO:0007669"/>
    <property type="project" value="InterPro"/>
</dbReference>
<dbReference type="Proteomes" id="UP001142393">
    <property type="component" value="Unassembled WGS sequence"/>
</dbReference>
<evidence type="ECO:0000259" key="12">
    <source>
        <dbReference type="PROSITE" id="PS51873"/>
    </source>
</evidence>
<dbReference type="PROSITE" id="PS51873">
    <property type="entry name" value="TRIAD"/>
    <property type="match status" value="1"/>
</dbReference>
<feature type="region of interest" description="Disordered" evidence="10">
    <location>
        <begin position="133"/>
        <end position="192"/>
    </location>
</feature>
<dbReference type="Pfam" id="PF21235">
    <property type="entry name" value="UBA_ARI1"/>
    <property type="match status" value="1"/>
</dbReference>
<feature type="region of interest" description="Disordered" evidence="10">
    <location>
        <begin position="1"/>
        <end position="51"/>
    </location>
</feature>